<dbReference type="OrthoDB" id="10370935at2759"/>
<evidence type="ECO:0000313" key="2">
    <source>
        <dbReference type="Proteomes" id="UP000053411"/>
    </source>
</evidence>
<dbReference type="Proteomes" id="UP000053411">
    <property type="component" value="Unassembled WGS sequence"/>
</dbReference>
<gene>
    <name evidence="1" type="ORF">Z520_12257</name>
</gene>
<dbReference type="RefSeq" id="XP_016626164.1">
    <property type="nucleotide sequence ID" value="XM_016782743.1"/>
</dbReference>
<reference evidence="1 2" key="1">
    <citation type="submission" date="2015-01" db="EMBL/GenBank/DDBJ databases">
        <title>The Genome Sequence of Fonsecaea multimorphosa CBS 102226.</title>
        <authorList>
            <consortium name="The Broad Institute Genomics Platform"/>
            <person name="Cuomo C."/>
            <person name="de Hoog S."/>
            <person name="Gorbushina A."/>
            <person name="Stielow B."/>
            <person name="Teixiera M."/>
            <person name="Abouelleil A."/>
            <person name="Chapman S.B."/>
            <person name="Priest M."/>
            <person name="Young S.K."/>
            <person name="Wortman J."/>
            <person name="Nusbaum C."/>
            <person name="Birren B."/>
        </authorList>
    </citation>
    <scope>NUCLEOTIDE SEQUENCE [LARGE SCALE GENOMIC DNA]</scope>
    <source>
        <strain evidence="1 2">CBS 102226</strain>
    </source>
</reference>
<protein>
    <submittedName>
        <fullName evidence="1">Uncharacterized protein</fullName>
    </submittedName>
</protein>
<evidence type="ECO:0000313" key="1">
    <source>
        <dbReference type="EMBL" id="KIX92041.1"/>
    </source>
</evidence>
<dbReference type="AlphaFoldDB" id="A0A0D2I409"/>
<sequence length="179" mass="21058">MDASLTIFITELNRHFEVCFDTKFHEEFEARYRRSFDQALGSAFEPRFQEIGEIVWNMTREEVRARISDDVQQNVYRSIGCEVLRRLNNEVGDGVNYGILPRLQLSPEVDEAIFREASDGQYDTLLQDKFQEVYEEKFAREFRVWFIPAFDEAFVHVFDKNFDVVFAAVALEELSKVTT</sequence>
<proteinExistence type="predicted"/>
<keyword evidence="2" id="KW-1185">Reference proteome</keyword>
<accession>A0A0D2I409</accession>
<name>A0A0D2I409_9EURO</name>
<dbReference type="VEuPathDB" id="FungiDB:Z520_12257"/>
<dbReference type="GeneID" id="27718003"/>
<dbReference type="EMBL" id="KN848112">
    <property type="protein sequence ID" value="KIX92041.1"/>
    <property type="molecule type" value="Genomic_DNA"/>
</dbReference>
<organism evidence="1 2">
    <name type="scientific">Fonsecaea multimorphosa CBS 102226</name>
    <dbReference type="NCBI Taxonomy" id="1442371"/>
    <lineage>
        <taxon>Eukaryota</taxon>
        <taxon>Fungi</taxon>
        <taxon>Dikarya</taxon>
        <taxon>Ascomycota</taxon>
        <taxon>Pezizomycotina</taxon>
        <taxon>Eurotiomycetes</taxon>
        <taxon>Chaetothyriomycetidae</taxon>
        <taxon>Chaetothyriales</taxon>
        <taxon>Herpotrichiellaceae</taxon>
        <taxon>Fonsecaea</taxon>
    </lineage>
</organism>